<dbReference type="InterPro" id="IPR015424">
    <property type="entry name" value="PyrdxlP-dep_Trfase"/>
</dbReference>
<dbReference type="GO" id="GO:0006520">
    <property type="term" value="P:amino acid metabolic process"/>
    <property type="evidence" value="ECO:0007669"/>
    <property type="project" value="InterPro"/>
</dbReference>
<gene>
    <name evidence="7" type="ORF">METZ01_LOCUS88849</name>
</gene>
<organism evidence="7">
    <name type="scientific">marine metagenome</name>
    <dbReference type="NCBI Taxonomy" id="408172"/>
    <lineage>
        <taxon>unclassified sequences</taxon>
        <taxon>metagenomes</taxon>
        <taxon>ecological metagenomes</taxon>
    </lineage>
</organism>
<dbReference type="InterPro" id="IPR015422">
    <property type="entry name" value="PyrdxlP-dep_Trfase_small"/>
</dbReference>
<comment type="similarity">
    <text evidence="2">Belongs to the class-I pyridoxal-phosphate-dependent aminotransferase family.</text>
</comment>
<dbReference type="EMBL" id="UINC01007992">
    <property type="protein sequence ID" value="SVA35995.1"/>
    <property type="molecule type" value="Genomic_DNA"/>
</dbReference>
<keyword evidence="5" id="KW-0663">Pyridoxal phosphate</keyword>
<comment type="cofactor">
    <cofactor evidence="1">
        <name>pyridoxal 5'-phosphate</name>
        <dbReference type="ChEBI" id="CHEBI:597326"/>
    </cofactor>
</comment>
<evidence type="ECO:0000256" key="4">
    <source>
        <dbReference type="ARBA" id="ARBA00022679"/>
    </source>
</evidence>
<evidence type="ECO:0000256" key="1">
    <source>
        <dbReference type="ARBA" id="ARBA00001933"/>
    </source>
</evidence>
<dbReference type="AlphaFoldDB" id="A0A381V6J3"/>
<dbReference type="Pfam" id="PF00155">
    <property type="entry name" value="Aminotran_1_2"/>
    <property type="match status" value="1"/>
</dbReference>
<evidence type="ECO:0000256" key="2">
    <source>
        <dbReference type="ARBA" id="ARBA00007441"/>
    </source>
</evidence>
<keyword evidence="4" id="KW-0808">Transferase</keyword>
<keyword evidence="3" id="KW-0032">Aminotransferase</keyword>
<dbReference type="Gene3D" id="3.90.1150.10">
    <property type="entry name" value="Aspartate Aminotransferase, domain 1"/>
    <property type="match status" value="1"/>
</dbReference>
<dbReference type="GO" id="GO:0008483">
    <property type="term" value="F:transaminase activity"/>
    <property type="evidence" value="ECO:0007669"/>
    <property type="project" value="UniProtKB-KW"/>
</dbReference>
<feature type="domain" description="Aminotransferase class I/classII large" evidence="6">
    <location>
        <begin position="28"/>
        <end position="387"/>
    </location>
</feature>
<dbReference type="PANTHER" id="PTHR46383">
    <property type="entry name" value="ASPARTATE AMINOTRANSFERASE"/>
    <property type="match status" value="1"/>
</dbReference>
<sequence>MASYLDAIPFSGIMRIRDMMFGIDKPFRLDQGDVGFDAPDAVKAGMTNAITANQTHYVQTVGIPRLRELILEKIRDKNGTPVESVDDIMVTNGGMHALYTVFMGLLEPDDEVICADPMWPSTRGIILSARGVPISCPLHESNQWRPDLVELESKITSRTRAILINSPQNPTGGVLTRPDMEHIAGLAKERDLWIVSDEAYEDILFDEEQHISIASLPGMYERTIPIYTFSKSYAMTGLRLGYLSIKDPTVRDRVKKVLYYSCSNICSVVQFAGVGGLESAQGRIEEFRVELQARRDLFFNGIRNLGSAVLSGEPPTGAFYAFLRINPTWAAEPRMSKSDSLSWAFVEHLIRHARIGCVPGVDFGPHGEGYVRFCFARNRGELTGALDSMQRLFGASH</sequence>
<dbReference type="PANTHER" id="PTHR46383:SF1">
    <property type="entry name" value="ASPARTATE AMINOTRANSFERASE"/>
    <property type="match status" value="1"/>
</dbReference>
<reference evidence="7" key="1">
    <citation type="submission" date="2018-05" db="EMBL/GenBank/DDBJ databases">
        <authorList>
            <person name="Lanie J.A."/>
            <person name="Ng W.-L."/>
            <person name="Kazmierczak K.M."/>
            <person name="Andrzejewski T.M."/>
            <person name="Davidsen T.M."/>
            <person name="Wayne K.J."/>
            <person name="Tettelin H."/>
            <person name="Glass J.I."/>
            <person name="Rusch D."/>
            <person name="Podicherti R."/>
            <person name="Tsui H.-C.T."/>
            <person name="Winkler M.E."/>
        </authorList>
    </citation>
    <scope>NUCLEOTIDE SEQUENCE</scope>
</reference>
<name>A0A381V6J3_9ZZZZ</name>
<evidence type="ECO:0000313" key="7">
    <source>
        <dbReference type="EMBL" id="SVA35995.1"/>
    </source>
</evidence>
<dbReference type="InterPro" id="IPR004839">
    <property type="entry name" value="Aminotransferase_I/II_large"/>
</dbReference>
<proteinExistence type="inferred from homology"/>
<dbReference type="Gene3D" id="3.40.640.10">
    <property type="entry name" value="Type I PLP-dependent aspartate aminotransferase-like (Major domain)"/>
    <property type="match status" value="1"/>
</dbReference>
<evidence type="ECO:0000256" key="5">
    <source>
        <dbReference type="ARBA" id="ARBA00022898"/>
    </source>
</evidence>
<dbReference type="CDD" id="cd00609">
    <property type="entry name" value="AAT_like"/>
    <property type="match status" value="1"/>
</dbReference>
<evidence type="ECO:0000259" key="6">
    <source>
        <dbReference type="Pfam" id="PF00155"/>
    </source>
</evidence>
<accession>A0A381V6J3</accession>
<dbReference type="SUPFAM" id="SSF53383">
    <property type="entry name" value="PLP-dependent transferases"/>
    <property type="match status" value="1"/>
</dbReference>
<evidence type="ECO:0000256" key="3">
    <source>
        <dbReference type="ARBA" id="ARBA00022576"/>
    </source>
</evidence>
<dbReference type="InterPro" id="IPR050596">
    <property type="entry name" value="AspAT/PAT-like"/>
</dbReference>
<dbReference type="InterPro" id="IPR015421">
    <property type="entry name" value="PyrdxlP-dep_Trfase_major"/>
</dbReference>
<dbReference type="GO" id="GO:0030170">
    <property type="term" value="F:pyridoxal phosphate binding"/>
    <property type="evidence" value="ECO:0007669"/>
    <property type="project" value="InterPro"/>
</dbReference>
<protein>
    <recommendedName>
        <fullName evidence="6">Aminotransferase class I/classII large domain-containing protein</fullName>
    </recommendedName>
</protein>